<feature type="domain" description="RRM" evidence="6">
    <location>
        <begin position="29"/>
        <end position="112"/>
    </location>
</feature>
<dbReference type="RefSeq" id="XP_018024930.1">
    <property type="nucleotide sequence ID" value="XM_018169441.2"/>
</dbReference>
<evidence type="ECO:0000256" key="4">
    <source>
        <dbReference type="PROSITE-ProRule" id="PRU00176"/>
    </source>
</evidence>
<protein>
    <submittedName>
        <fullName evidence="8">RNA-binding protein with multiple splicing isoform X2</fullName>
    </submittedName>
</protein>
<dbReference type="OrthoDB" id="431169at2759"/>
<dbReference type="Gene3D" id="3.30.70.330">
    <property type="match status" value="1"/>
</dbReference>
<evidence type="ECO:0000313" key="7">
    <source>
        <dbReference type="Proteomes" id="UP000694843"/>
    </source>
</evidence>
<dbReference type="Pfam" id="PF00076">
    <property type="entry name" value="RRM_1"/>
    <property type="match status" value="1"/>
</dbReference>
<dbReference type="GO" id="GO:0005634">
    <property type="term" value="C:nucleus"/>
    <property type="evidence" value="ECO:0007669"/>
    <property type="project" value="UniProtKB-SubCell"/>
</dbReference>
<dbReference type="OMA" id="PHFVANH"/>
<feature type="region of interest" description="Disordered" evidence="5">
    <location>
        <begin position="222"/>
        <end position="250"/>
    </location>
</feature>
<organism evidence="7 8">
    <name type="scientific">Hyalella azteca</name>
    <name type="common">Amphipod</name>
    <dbReference type="NCBI Taxonomy" id="294128"/>
    <lineage>
        <taxon>Eukaryota</taxon>
        <taxon>Metazoa</taxon>
        <taxon>Ecdysozoa</taxon>
        <taxon>Arthropoda</taxon>
        <taxon>Crustacea</taxon>
        <taxon>Multicrustacea</taxon>
        <taxon>Malacostraca</taxon>
        <taxon>Eumalacostraca</taxon>
        <taxon>Peracarida</taxon>
        <taxon>Amphipoda</taxon>
        <taxon>Senticaudata</taxon>
        <taxon>Talitrida</taxon>
        <taxon>Talitroidea</taxon>
        <taxon>Hyalellidae</taxon>
        <taxon>Hyalella</taxon>
    </lineage>
</organism>
<evidence type="ECO:0000256" key="5">
    <source>
        <dbReference type="SAM" id="MobiDB-lite"/>
    </source>
</evidence>
<comment type="subcellular location">
    <subcellularLocation>
        <location evidence="1">Nucleus</location>
    </subcellularLocation>
</comment>
<accession>A0A8B7PG16</accession>
<dbReference type="InterPro" id="IPR000504">
    <property type="entry name" value="RRM_dom"/>
</dbReference>
<name>A0A8B7PG16_HYAAZ</name>
<reference evidence="8" key="1">
    <citation type="submission" date="2025-08" db="UniProtKB">
        <authorList>
            <consortium name="RefSeq"/>
        </authorList>
    </citation>
    <scope>IDENTIFICATION</scope>
    <source>
        <tissue evidence="8">Whole organism</tissue>
    </source>
</reference>
<proteinExistence type="predicted"/>
<dbReference type="GeneID" id="108680574"/>
<dbReference type="AlphaFoldDB" id="A0A8B7PG16"/>
<dbReference type="PROSITE" id="PS50102">
    <property type="entry name" value="RRM"/>
    <property type="match status" value="1"/>
</dbReference>
<gene>
    <name evidence="8" type="primary">LOC108680574</name>
</gene>
<keyword evidence="7" id="KW-1185">Reference proteome</keyword>
<keyword evidence="3" id="KW-0539">Nucleus</keyword>
<evidence type="ECO:0000256" key="1">
    <source>
        <dbReference type="ARBA" id="ARBA00004123"/>
    </source>
</evidence>
<evidence type="ECO:0000259" key="6">
    <source>
        <dbReference type="PROSITE" id="PS50102"/>
    </source>
</evidence>
<dbReference type="PANTHER" id="PTHR10501">
    <property type="entry name" value="U1 SMALL NUCLEAR RIBONUCLEOPROTEIN A/U2 SMALL NUCLEAR RIBONUCLEOPROTEIN B"/>
    <property type="match status" value="1"/>
</dbReference>
<dbReference type="Proteomes" id="UP000694843">
    <property type="component" value="Unplaced"/>
</dbReference>
<dbReference type="FunFam" id="3.30.70.330:FF:000037">
    <property type="entry name" value="RNA-binding protein with multiple splicing 2"/>
    <property type="match status" value="1"/>
</dbReference>
<dbReference type="InterPro" id="IPR035979">
    <property type="entry name" value="RBD_domain_sf"/>
</dbReference>
<keyword evidence="2 4" id="KW-0694">RNA-binding</keyword>
<dbReference type="InterPro" id="IPR034788">
    <property type="entry name" value="Cpo_RRM"/>
</dbReference>
<dbReference type="GO" id="GO:0003723">
    <property type="term" value="F:RNA binding"/>
    <property type="evidence" value="ECO:0007669"/>
    <property type="project" value="UniProtKB-UniRule"/>
</dbReference>
<feature type="compositionally biased region" description="Basic residues" evidence="5">
    <location>
        <begin position="238"/>
        <end position="247"/>
    </location>
</feature>
<sequence length="321" mass="34803">MDALVVRRPTSPHRMDVVPAEETPAAEVRTLFVSGLPMDAKPRELYLLFRAYEGYESSLLKVTSKNGKTASPVGFVTFSTRAGAEAAKQDLQQGVRFDPDMPQTIRLEFAKSNTKVSKPKQQLPPAAAPHPTMMHPFPGLGFLRAVELNPAFFPGAPDVWPPHPFAYTPADLPGAAGLQHHHALFPALQAAHHAAAAQVPPHMQLAHGQLVSHAAQAIMPSTALGTPAGSPASGHQAPSHHHHHHHQAVPSQPCSTLFIANLGPSVAEHDLKDIFSRESHNQLPLTTLQFSAISSKFLKLRDTRIKLIEQRPGPHIERIAT</sequence>
<dbReference type="SMART" id="SM00360">
    <property type="entry name" value="RRM"/>
    <property type="match status" value="1"/>
</dbReference>
<evidence type="ECO:0000313" key="8">
    <source>
        <dbReference type="RefSeq" id="XP_018024930.1"/>
    </source>
</evidence>
<dbReference type="CDD" id="cd12684">
    <property type="entry name" value="RRM_cpo"/>
    <property type="match status" value="1"/>
</dbReference>
<dbReference type="SUPFAM" id="SSF54928">
    <property type="entry name" value="RNA-binding domain, RBD"/>
    <property type="match status" value="1"/>
</dbReference>
<evidence type="ECO:0000256" key="3">
    <source>
        <dbReference type="ARBA" id="ARBA00023242"/>
    </source>
</evidence>
<dbReference type="InterPro" id="IPR012677">
    <property type="entry name" value="Nucleotide-bd_a/b_plait_sf"/>
</dbReference>
<evidence type="ECO:0000256" key="2">
    <source>
        <dbReference type="ARBA" id="ARBA00022884"/>
    </source>
</evidence>